<keyword evidence="3 6" id="KW-0560">Oxidoreductase</keyword>
<dbReference type="EC" id="1.6.5.-" evidence="6"/>
<evidence type="ECO:0000313" key="9">
    <source>
        <dbReference type="Proteomes" id="UP001500902"/>
    </source>
</evidence>
<dbReference type="Proteomes" id="UP001500902">
    <property type="component" value="Unassembled WGS sequence"/>
</dbReference>
<comment type="caution">
    <text evidence="8">The sequence shown here is derived from an EMBL/GenBank/DDBJ whole genome shotgun (WGS) entry which is preliminary data.</text>
</comment>
<dbReference type="HAMAP" id="MF_01216">
    <property type="entry name" value="Azoreductase_type1"/>
    <property type="match status" value="1"/>
</dbReference>
<evidence type="ECO:0000313" key="8">
    <source>
        <dbReference type="EMBL" id="GAA3652407.1"/>
    </source>
</evidence>
<evidence type="ECO:0000256" key="4">
    <source>
        <dbReference type="ARBA" id="ARBA00023027"/>
    </source>
</evidence>
<comment type="similarity">
    <text evidence="6">Belongs to the azoreductase type 1 family.</text>
</comment>
<dbReference type="InterPro" id="IPR050104">
    <property type="entry name" value="FMN-dep_NADH:Q_OxRdtase_AzoR1"/>
</dbReference>
<dbReference type="RefSeq" id="WP_344874192.1">
    <property type="nucleotide sequence ID" value="NZ_BAAAZP010000020.1"/>
</dbReference>
<dbReference type="Gene3D" id="3.40.50.360">
    <property type="match status" value="1"/>
</dbReference>
<dbReference type="EC" id="1.7.1.17" evidence="6"/>
<keyword evidence="9" id="KW-1185">Reference proteome</keyword>
<keyword evidence="2 6" id="KW-0288">FMN</keyword>
<evidence type="ECO:0000256" key="2">
    <source>
        <dbReference type="ARBA" id="ARBA00022643"/>
    </source>
</evidence>
<sequence>MRLLNIESSPRGSRSASIAVTSAFIEAYRQACPWVIVDTLNVWEEMLPDFDQEAIGAKYKGVSKEPMDRAESAIWDKIQELAVRFQQADRIVLGVPMWNFAYPYKLKQLIDLASQRNMLFTYDGIEYGPLLKTPRAFVVYARGGTYEEDSPTPASRFDHQKRYIDFWLKFIGVKEVHTLVVDGTTWGGKKKGEEKVALGREEARKLAADF</sequence>
<reference evidence="9" key="1">
    <citation type="journal article" date="2019" name="Int. J. Syst. Evol. Microbiol.">
        <title>The Global Catalogue of Microorganisms (GCM) 10K type strain sequencing project: providing services to taxonomists for standard genome sequencing and annotation.</title>
        <authorList>
            <consortium name="The Broad Institute Genomics Platform"/>
            <consortium name="The Broad Institute Genome Sequencing Center for Infectious Disease"/>
            <person name="Wu L."/>
            <person name="Ma J."/>
        </authorList>
    </citation>
    <scope>NUCLEOTIDE SEQUENCE [LARGE SCALE GENOMIC DNA]</scope>
    <source>
        <strain evidence="9">JCM 16904</strain>
    </source>
</reference>
<evidence type="ECO:0000256" key="5">
    <source>
        <dbReference type="ARBA" id="ARBA00048542"/>
    </source>
</evidence>
<evidence type="ECO:0000256" key="3">
    <source>
        <dbReference type="ARBA" id="ARBA00023002"/>
    </source>
</evidence>
<evidence type="ECO:0000256" key="1">
    <source>
        <dbReference type="ARBA" id="ARBA00022630"/>
    </source>
</evidence>
<comment type="function">
    <text evidence="6">Also exhibits azoreductase activity. Catalyzes the reductive cleavage of the azo bond in aromatic azo compounds to the corresponding amines.</text>
</comment>
<dbReference type="Pfam" id="PF02525">
    <property type="entry name" value="Flavodoxin_2"/>
    <property type="match status" value="1"/>
</dbReference>
<dbReference type="InterPro" id="IPR029039">
    <property type="entry name" value="Flavoprotein-like_sf"/>
</dbReference>
<keyword evidence="1 6" id="KW-0285">Flavoprotein</keyword>
<comment type="catalytic activity">
    <reaction evidence="5">
        <text>N,N-dimethyl-1,4-phenylenediamine + anthranilate + 2 NAD(+) = 2-(4-dimethylaminophenyl)diazenylbenzoate + 2 NADH + 2 H(+)</text>
        <dbReference type="Rhea" id="RHEA:55872"/>
        <dbReference type="ChEBI" id="CHEBI:15378"/>
        <dbReference type="ChEBI" id="CHEBI:15783"/>
        <dbReference type="ChEBI" id="CHEBI:16567"/>
        <dbReference type="ChEBI" id="CHEBI:57540"/>
        <dbReference type="ChEBI" id="CHEBI:57945"/>
        <dbReference type="ChEBI" id="CHEBI:71579"/>
        <dbReference type="EC" id="1.7.1.17"/>
    </reaction>
    <physiologicalReaction direction="right-to-left" evidence="5">
        <dbReference type="Rhea" id="RHEA:55874"/>
    </physiologicalReaction>
</comment>
<dbReference type="SUPFAM" id="SSF52218">
    <property type="entry name" value="Flavoproteins"/>
    <property type="match status" value="1"/>
</dbReference>
<dbReference type="InterPro" id="IPR023048">
    <property type="entry name" value="NADH:quinone_OxRdtase_FMN_depd"/>
</dbReference>
<comment type="caution">
    <text evidence="6">Lacks conserved residue(s) required for the propagation of feature annotation.</text>
</comment>
<dbReference type="EMBL" id="BAAAZP010000020">
    <property type="protein sequence ID" value="GAA3652407.1"/>
    <property type="molecule type" value="Genomic_DNA"/>
</dbReference>
<accession>A0ABP7B9T7</accession>
<comment type="catalytic activity">
    <reaction evidence="6">
        <text>2 a quinone + NADH + H(+) = 2 a 1,4-benzosemiquinone + NAD(+)</text>
        <dbReference type="Rhea" id="RHEA:65952"/>
        <dbReference type="ChEBI" id="CHEBI:15378"/>
        <dbReference type="ChEBI" id="CHEBI:57540"/>
        <dbReference type="ChEBI" id="CHEBI:57945"/>
        <dbReference type="ChEBI" id="CHEBI:132124"/>
        <dbReference type="ChEBI" id="CHEBI:134225"/>
    </reaction>
</comment>
<feature type="binding site" evidence="6">
    <location>
        <begin position="97"/>
        <end position="100"/>
    </location>
    <ligand>
        <name>FMN</name>
        <dbReference type="ChEBI" id="CHEBI:58210"/>
    </ligand>
</feature>
<keyword evidence="4 6" id="KW-0520">NAD</keyword>
<comment type="function">
    <text evidence="6">Quinone reductase that provides resistance to thiol-specific stress caused by electrophilic quinones.</text>
</comment>
<evidence type="ECO:0000259" key="7">
    <source>
        <dbReference type="Pfam" id="PF02525"/>
    </source>
</evidence>
<evidence type="ECO:0000256" key="6">
    <source>
        <dbReference type="HAMAP-Rule" id="MF_01216"/>
    </source>
</evidence>
<comment type="cofactor">
    <cofactor evidence="6">
        <name>FMN</name>
        <dbReference type="ChEBI" id="CHEBI:58210"/>
    </cofactor>
    <text evidence="6">Binds 1 FMN per subunit.</text>
</comment>
<feature type="binding site" evidence="6">
    <location>
        <begin position="15"/>
        <end position="17"/>
    </location>
    <ligand>
        <name>FMN</name>
        <dbReference type="ChEBI" id="CHEBI:58210"/>
    </ligand>
</feature>
<feature type="binding site" evidence="6">
    <location>
        <position position="9"/>
    </location>
    <ligand>
        <name>FMN</name>
        <dbReference type="ChEBI" id="CHEBI:58210"/>
    </ligand>
</feature>
<proteinExistence type="inferred from homology"/>
<protein>
    <recommendedName>
        <fullName evidence="6">FMN dependent NADH:quinone oxidoreductase</fullName>
        <ecNumber evidence="6">1.6.5.-</ecNumber>
    </recommendedName>
    <alternativeName>
        <fullName evidence="6">Azo-dye reductase</fullName>
    </alternativeName>
    <alternativeName>
        <fullName evidence="6">FMN-dependent NADH-azo compound oxidoreductase</fullName>
    </alternativeName>
    <alternativeName>
        <fullName evidence="6">FMN-dependent NADH-azoreductase</fullName>
        <ecNumber evidence="6">1.7.1.17</ecNumber>
    </alternativeName>
</protein>
<organism evidence="8 9">
    <name type="scientific">Nonomuraea antimicrobica</name>
    <dbReference type="NCBI Taxonomy" id="561173"/>
    <lineage>
        <taxon>Bacteria</taxon>
        <taxon>Bacillati</taxon>
        <taxon>Actinomycetota</taxon>
        <taxon>Actinomycetes</taxon>
        <taxon>Streptosporangiales</taxon>
        <taxon>Streptosporangiaceae</taxon>
        <taxon>Nonomuraea</taxon>
    </lineage>
</organism>
<dbReference type="PANTHER" id="PTHR43741">
    <property type="entry name" value="FMN-DEPENDENT NADH-AZOREDUCTASE 1"/>
    <property type="match status" value="1"/>
</dbReference>
<feature type="domain" description="Flavodoxin-like fold" evidence="7">
    <location>
        <begin position="1"/>
        <end position="205"/>
    </location>
</feature>
<gene>
    <name evidence="6" type="primary">azoR</name>
    <name evidence="8" type="ORF">GCM10022224_014130</name>
</gene>
<name>A0ABP7B9T7_9ACTN</name>
<comment type="subunit">
    <text evidence="6">Homodimer.</text>
</comment>
<dbReference type="InterPro" id="IPR003680">
    <property type="entry name" value="Flavodoxin_fold"/>
</dbReference>
<dbReference type="PANTHER" id="PTHR43741:SF4">
    <property type="entry name" value="FMN-DEPENDENT NADH:QUINONE OXIDOREDUCTASE"/>
    <property type="match status" value="1"/>
</dbReference>